<evidence type="ECO:0000313" key="4">
    <source>
        <dbReference type="Proteomes" id="UP000663855"/>
    </source>
</evidence>
<proteinExistence type="predicted"/>
<accession>A0A815FIR6</accession>
<dbReference type="Pfam" id="PF12937">
    <property type="entry name" value="F-box-like"/>
    <property type="match status" value="1"/>
</dbReference>
<dbReference type="EMBL" id="CAJNOV010008565">
    <property type="protein sequence ID" value="CAF1327285.1"/>
    <property type="molecule type" value="Genomic_DNA"/>
</dbReference>
<dbReference type="AlphaFoldDB" id="A0A815FIR6"/>
<dbReference type="SUPFAM" id="SSF81383">
    <property type="entry name" value="F-box domain"/>
    <property type="match status" value="1"/>
</dbReference>
<evidence type="ECO:0000313" key="3">
    <source>
        <dbReference type="EMBL" id="CAF3858193.1"/>
    </source>
</evidence>
<dbReference type="EMBL" id="CAJOBH010001500">
    <property type="protein sequence ID" value="CAF3858193.1"/>
    <property type="molecule type" value="Genomic_DNA"/>
</dbReference>
<dbReference type="Proteomes" id="UP000681967">
    <property type="component" value="Unassembled WGS sequence"/>
</dbReference>
<gene>
    <name evidence="3" type="ORF">BYL167_LOCUS6235</name>
    <name evidence="2" type="ORF">CJN711_LOCUS18245</name>
</gene>
<name>A0A815FIR6_9BILA</name>
<dbReference type="InterPro" id="IPR036047">
    <property type="entry name" value="F-box-like_dom_sf"/>
</dbReference>
<protein>
    <recommendedName>
        <fullName evidence="1">F-box domain-containing protein</fullName>
    </recommendedName>
</protein>
<feature type="domain" description="F-box" evidence="1">
    <location>
        <begin position="5"/>
        <end position="51"/>
    </location>
</feature>
<dbReference type="Proteomes" id="UP000663855">
    <property type="component" value="Unassembled WGS sequence"/>
</dbReference>
<dbReference type="PROSITE" id="PS50181">
    <property type="entry name" value="FBOX"/>
    <property type="match status" value="1"/>
</dbReference>
<organism evidence="2 4">
    <name type="scientific">Rotaria magnacalcarata</name>
    <dbReference type="NCBI Taxonomy" id="392030"/>
    <lineage>
        <taxon>Eukaryota</taxon>
        <taxon>Metazoa</taxon>
        <taxon>Spiralia</taxon>
        <taxon>Gnathifera</taxon>
        <taxon>Rotifera</taxon>
        <taxon>Eurotatoria</taxon>
        <taxon>Bdelloidea</taxon>
        <taxon>Philodinida</taxon>
        <taxon>Philodinidae</taxon>
        <taxon>Rotaria</taxon>
    </lineage>
</organism>
<dbReference type="InterPro" id="IPR001810">
    <property type="entry name" value="F-box_dom"/>
</dbReference>
<evidence type="ECO:0000259" key="1">
    <source>
        <dbReference type="PROSITE" id="PS50181"/>
    </source>
</evidence>
<evidence type="ECO:0000313" key="2">
    <source>
        <dbReference type="EMBL" id="CAF1327285.1"/>
    </source>
</evidence>
<reference evidence="2" key="1">
    <citation type="submission" date="2021-02" db="EMBL/GenBank/DDBJ databases">
        <authorList>
            <person name="Nowell W R."/>
        </authorList>
    </citation>
    <scope>NUCLEOTIDE SEQUENCE</scope>
</reference>
<sequence>MKNLLVQFDDLPDEILIYIFKKLYNDEVLYSLMDVNQRLNRIVHDTIFTRYLCLLEYWADGDSTYPLPDPILDRLCSKILPAIGHQIESLFLERTSIERVLCATNYPNLIDLGLCDIQFEAAMVLFFDPNHLAHIFKNQISSLFINFYTGSNSLRMESVYSIIFTLILTNFTNLRCLKFNPSSSFGGILLSHTTRGAAIYSTLLELHVSVTDMTECMCMLDGRFDQLRILYITVYRNLPRSLNLEHEQKLLPNLRIFSFCCKEKINNFDESIVPLLRRMLNLEELDLNIIVKCNENFIDGDTLKKDIIIYIPRLYKFTFNICSTIDHRNQTNFPLNKHIEKTFKYFSNNQIITCIDHFQEEGYSQCHIYPYPYKLKVYNNITNNFLGGLFTTVTQVSLYDERPFEHEFFLQIQKSFPFMKELTIKNQKAQNNKQCIKSSNDNQILSIVEYHKLTRLDLTNTHGDYVELFLFDTKMSLPNNLHLCVDYQTLERVTYYFTRYITRNNCERLAALYCNPVDQINERVQKYFPLTCIHRTADFVLSK</sequence>
<comment type="caution">
    <text evidence="2">The sequence shown here is derived from an EMBL/GenBank/DDBJ whole genome shotgun (WGS) entry which is preliminary data.</text>
</comment>